<dbReference type="InParanoid" id="D3B2X9"/>
<comment type="caution">
    <text evidence="1">The sequence shown here is derived from an EMBL/GenBank/DDBJ whole genome shotgun (WGS) entry which is preliminary data.</text>
</comment>
<dbReference type="EMBL" id="ADBJ01000010">
    <property type="protein sequence ID" value="EFA83677.1"/>
    <property type="molecule type" value="Genomic_DNA"/>
</dbReference>
<dbReference type="InterPro" id="IPR032675">
    <property type="entry name" value="LRR_dom_sf"/>
</dbReference>
<dbReference type="SUPFAM" id="SSF52047">
    <property type="entry name" value="RNI-like"/>
    <property type="match status" value="1"/>
</dbReference>
<keyword evidence="2" id="KW-1185">Reference proteome</keyword>
<evidence type="ECO:0000313" key="2">
    <source>
        <dbReference type="Proteomes" id="UP000001396"/>
    </source>
</evidence>
<dbReference type="GeneID" id="31358266"/>
<dbReference type="Proteomes" id="UP000001396">
    <property type="component" value="Unassembled WGS sequence"/>
</dbReference>
<reference evidence="1 2" key="1">
    <citation type="journal article" date="2011" name="Genome Res.">
        <title>Phylogeny-wide analysis of social amoeba genomes highlights ancient origins for complex intercellular communication.</title>
        <authorList>
            <person name="Heidel A.J."/>
            <person name="Lawal H.M."/>
            <person name="Felder M."/>
            <person name="Schilde C."/>
            <person name="Helps N.R."/>
            <person name="Tunggal B."/>
            <person name="Rivero F."/>
            <person name="John U."/>
            <person name="Schleicher M."/>
            <person name="Eichinger L."/>
            <person name="Platzer M."/>
            <person name="Noegel A.A."/>
            <person name="Schaap P."/>
            <person name="Gloeckner G."/>
        </authorList>
    </citation>
    <scope>NUCLEOTIDE SEQUENCE [LARGE SCALE GENOMIC DNA]</scope>
    <source>
        <strain evidence="2">ATCC 26659 / Pp 5 / PN500</strain>
    </source>
</reference>
<sequence length="437" mass="51195">MTKEILEHKVYNRDELEKMKRDVLVEIMKEYSFKTRWLKKRYADRCDHSTSGASRRSEIKNYRWLLSIGLVSKELFKLISSLFTRVDLYNRDALYNGEVDPTMNVHSAQSLKNCILNPRSVFKNIIHLTLSMETFKNLTDKTTTTTCTPVELRLIFNSVRKFKVIDTQREKPFQIQHCKLLIQYMPNLKSLILDQAKIDNIKVFQILQQIPRLTSLDISNIRWGRFPSKEHIIGNSMRKLKLPMYFSRMCSNMPSENTQLETLSLGSVEQKDMIYLKDQLKYLNKLIVWYVQHELGLSLSKLLCLAECRVRTLYATETGWITQMLRTNRTIVTLDVGDDLSSTVRMASNSPSINRIIYHSNSTMHNLAMNTKTDRNKSSGYAHIKSKNRPLSNHAQLPIWNYAKKIYDATDNHTENQTIEESFPNLKFLYYRHFSHG</sequence>
<proteinExistence type="predicted"/>
<dbReference type="RefSeq" id="XP_020435794.1">
    <property type="nucleotide sequence ID" value="XM_020573722.1"/>
</dbReference>
<name>D3B2X9_HETP5</name>
<protein>
    <submittedName>
        <fullName evidence="1">Uncharacterized protein</fullName>
    </submittedName>
</protein>
<gene>
    <name evidence="1" type="ORF">PPL_02743</name>
</gene>
<accession>D3B2X9</accession>
<evidence type="ECO:0000313" key="1">
    <source>
        <dbReference type="EMBL" id="EFA83677.1"/>
    </source>
</evidence>
<organism evidence="1 2">
    <name type="scientific">Heterostelium pallidum (strain ATCC 26659 / Pp 5 / PN500)</name>
    <name type="common">Cellular slime mold</name>
    <name type="synonym">Polysphondylium pallidum</name>
    <dbReference type="NCBI Taxonomy" id="670386"/>
    <lineage>
        <taxon>Eukaryota</taxon>
        <taxon>Amoebozoa</taxon>
        <taxon>Evosea</taxon>
        <taxon>Eumycetozoa</taxon>
        <taxon>Dictyostelia</taxon>
        <taxon>Acytosteliales</taxon>
        <taxon>Acytosteliaceae</taxon>
        <taxon>Heterostelium</taxon>
    </lineage>
</organism>
<dbReference type="AlphaFoldDB" id="D3B2X9"/>
<dbReference type="Gene3D" id="3.80.10.10">
    <property type="entry name" value="Ribonuclease Inhibitor"/>
    <property type="match status" value="1"/>
</dbReference>